<organism evidence="1">
    <name type="scientific">marine sediment metagenome</name>
    <dbReference type="NCBI Taxonomy" id="412755"/>
    <lineage>
        <taxon>unclassified sequences</taxon>
        <taxon>metagenomes</taxon>
        <taxon>ecological metagenomes</taxon>
    </lineage>
</organism>
<gene>
    <name evidence="1" type="ORF">S03H2_29699</name>
</gene>
<dbReference type="PANTHER" id="PTHR35810:SF1">
    <property type="entry name" value="CYTOPLASMIC PROTEIN"/>
    <property type="match status" value="1"/>
</dbReference>
<sequence length="82" mass="9654">MTNSEILLYQTEDGQTKIDVRLEEETVWLNQKQMVELFQTTKQNVSLHIRNIFKEGELDEISVVKDYLTTASDGKQYSTNYY</sequence>
<reference evidence="1" key="1">
    <citation type="journal article" date="2014" name="Front. Microbiol.">
        <title>High frequency of phylogenetically diverse reductive dehalogenase-homologous genes in deep subseafloor sedimentary metagenomes.</title>
        <authorList>
            <person name="Kawai M."/>
            <person name="Futagami T."/>
            <person name="Toyoda A."/>
            <person name="Takaki Y."/>
            <person name="Nishi S."/>
            <person name="Hori S."/>
            <person name="Arai W."/>
            <person name="Tsubouchi T."/>
            <person name="Morono Y."/>
            <person name="Uchiyama I."/>
            <person name="Ito T."/>
            <person name="Fujiyama A."/>
            <person name="Inagaki F."/>
            <person name="Takami H."/>
        </authorList>
    </citation>
    <scope>NUCLEOTIDE SEQUENCE</scope>
    <source>
        <strain evidence="1">Expedition CK06-06</strain>
    </source>
</reference>
<dbReference type="PANTHER" id="PTHR35810">
    <property type="entry name" value="CYTOPLASMIC PROTEIN-RELATED"/>
    <property type="match status" value="1"/>
</dbReference>
<proteinExistence type="predicted"/>
<accession>X1G002</accession>
<dbReference type="EMBL" id="BARU01017938">
    <property type="protein sequence ID" value="GAH50567.1"/>
    <property type="molecule type" value="Genomic_DNA"/>
</dbReference>
<feature type="non-terminal residue" evidence="1">
    <location>
        <position position="82"/>
    </location>
</feature>
<dbReference type="AlphaFoldDB" id="X1G002"/>
<name>X1G002_9ZZZZ</name>
<evidence type="ECO:0000313" key="1">
    <source>
        <dbReference type="EMBL" id="GAH50567.1"/>
    </source>
</evidence>
<comment type="caution">
    <text evidence="1">The sequence shown here is derived from an EMBL/GenBank/DDBJ whole genome shotgun (WGS) entry which is preliminary data.</text>
</comment>
<protein>
    <submittedName>
        <fullName evidence="1">Uncharacterized protein</fullName>
    </submittedName>
</protein>